<dbReference type="Proteomes" id="UP000176480">
    <property type="component" value="Unassembled WGS sequence"/>
</dbReference>
<evidence type="ECO:0000313" key="1">
    <source>
        <dbReference type="EMBL" id="OGK52095.1"/>
    </source>
</evidence>
<dbReference type="EMBL" id="MGAR01000015">
    <property type="protein sequence ID" value="OGK52095.1"/>
    <property type="molecule type" value="Genomic_DNA"/>
</dbReference>
<reference evidence="1 2" key="1">
    <citation type="journal article" date="2016" name="Nat. Commun.">
        <title>Thousands of microbial genomes shed light on interconnected biogeochemical processes in an aquifer system.</title>
        <authorList>
            <person name="Anantharaman K."/>
            <person name="Brown C.T."/>
            <person name="Hug L.A."/>
            <person name="Sharon I."/>
            <person name="Castelle C.J."/>
            <person name="Probst A.J."/>
            <person name="Thomas B.C."/>
            <person name="Singh A."/>
            <person name="Wilkins M.J."/>
            <person name="Karaoz U."/>
            <person name="Brodie E.L."/>
            <person name="Williams K.H."/>
            <person name="Hubbard S.S."/>
            <person name="Banfield J.F."/>
        </authorList>
    </citation>
    <scope>NUCLEOTIDE SEQUENCE [LARGE SCALE GENOMIC DNA]</scope>
</reference>
<organism evidence="1 2">
    <name type="scientific">Candidatus Roizmanbacteria bacterium RIFCSPLOWO2_01_FULL_41_22</name>
    <dbReference type="NCBI Taxonomy" id="1802067"/>
    <lineage>
        <taxon>Bacteria</taxon>
        <taxon>Candidatus Roizmaniibacteriota</taxon>
    </lineage>
</organism>
<protein>
    <submittedName>
        <fullName evidence="1">Uncharacterized protein</fullName>
    </submittedName>
</protein>
<comment type="caution">
    <text evidence="1">The sequence shown here is derived from an EMBL/GenBank/DDBJ whole genome shotgun (WGS) entry which is preliminary data.</text>
</comment>
<evidence type="ECO:0000313" key="2">
    <source>
        <dbReference type="Proteomes" id="UP000176480"/>
    </source>
</evidence>
<dbReference type="AlphaFoldDB" id="A0A1F7J904"/>
<proteinExistence type="predicted"/>
<gene>
    <name evidence="1" type="ORF">A2966_03860</name>
</gene>
<name>A0A1F7J904_9BACT</name>
<dbReference type="STRING" id="1802067.A2966_03860"/>
<sequence>MIKSNSLGRLLILIIIAASALLLAIRQFSFTADRSFSSQALADFETPTPSPTPFSTKLDTKMDSPDGKLTLTMKQVKFENSIDYAFYVTGEGIDQPRLIFSKILPDGVELTIPYNTWSPDNAYVFIKEKTLTGDNYLVFSTSEQPLPNNLSLINVSALFQEKIDQYILEEITGWAGPTLLIVNVNALTVSLAPSFWFEVPSQTFIPLSIRFN</sequence>
<accession>A0A1F7J904</accession>